<name>A0A8S1JCT8_9CHLO</name>
<sequence>MAATSCVLVLALAIAPLAALGQQAVFDEFERLERVDQACIGGPPGRPNEFDIVRRDCCSIPRARLAGDIEGIDPCPLNEADIIGGSSSSSGYRNSFVRARVNAQSGSSSFSFLPDDPDDGSFRVSNTRIFDDENGNICFCPIVMCPADRPSYPPSAPHTPSFTVTTTPSTSGKQGSG</sequence>
<organism evidence="3 4">
    <name type="scientific">Ostreobium quekettii</name>
    <dbReference type="NCBI Taxonomy" id="121088"/>
    <lineage>
        <taxon>Eukaryota</taxon>
        <taxon>Viridiplantae</taxon>
        <taxon>Chlorophyta</taxon>
        <taxon>core chlorophytes</taxon>
        <taxon>Ulvophyceae</taxon>
        <taxon>TCBD clade</taxon>
        <taxon>Bryopsidales</taxon>
        <taxon>Ostreobineae</taxon>
        <taxon>Ostreobiaceae</taxon>
        <taxon>Ostreobium</taxon>
    </lineage>
</organism>
<feature type="signal peptide" evidence="2">
    <location>
        <begin position="1"/>
        <end position="21"/>
    </location>
</feature>
<feature type="compositionally biased region" description="Low complexity" evidence="1">
    <location>
        <begin position="158"/>
        <end position="171"/>
    </location>
</feature>
<keyword evidence="4" id="KW-1185">Reference proteome</keyword>
<keyword evidence="2" id="KW-0732">Signal</keyword>
<feature type="region of interest" description="Disordered" evidence="1">
    <location>
        <begin position="150"/>
        <end position="177"/>
    </location>
</feature>
<protein>
    <submittedName>
        <fullName evidence="3">Uncharacterized protein</fullName>
    </submittedName>
</protein>
<evidence type="ECO:0000313" key="3">
    <source>
        <dbReference type="EMBL" id="CAD7704823.1"/>
    </source>
</evidence>
<proteinExistence type="predicted"/>
<evidence type="ECO:0000256" key="1">
    <source>
        <dbReference type="SAM" id="MobiDB-lite"/>
    </source>
</evidence>
<evidence type="ECO:0000256" key="2">
    <source>
        <dbReference type="SAM" id="SignalP"/>
    </source>
</evidence>
<reference evidence="3" key="1">
    <citation type="submission" date="2020-12" db="EMBL/GenBank/DDBJ databases">
        <authorList>
            <person name="Iha C."/>
        </authorList>
    </citation>
    <scope>NUCLEOTIDE SEQUENCE</scope>
</reference>
<dbReference type="AlphaFoldDB" id="A0A8S1JCT8"/>
<dbReference type="EMBL" id="CAJHUC010002959">
    <property type="protein sequence ID" value="CAD7704823.1"/>
    <property type="molecule type" value="Genomic_DNA"/>
</dbReference>
<gene>
    <name evidence="3" type="ORF">OSTQU699_LOCUS10178</name>
</gene>
<evidence type="ECO:0000313" key="4">
    <source>
        <dbReference type="Proteomes" id="UP000708148"/>
    </source>
</evidence>
<dbReference type="Proteomes" id="UP000708148">
    <property type="component" value="Unassembled WGS sequence"/>
</dbReference>
<feature type="chain" id="PRO_5035714885" evidence="2">
    <location>
        <begin position="22"/>
        <end position="177"/>
    </location>
</feature>
<accession>A0A8S1JCT8</accession>
<comment type="caution">
    <text evidence="3">The sequence shown here is derived from an EMBL/GenBank/DDBJ whole genome shotgun (WGS) entry which is preliminary data.</text>
</comment>